<dbReference type="InterPro" id="IPR018060">
    <property type="entry name" value="HTH_AraC"/>
</dbReference>
<dbReference type="Gene3D" id="1.10.10.60">
    <property type="entry name" value="Homeodomain-like"/>
    <property type="match status" value="1"/>
</dbReference>
<evidence type="ECO:0000259" key="4">
    <source>
        <dbReference type="PROSITE" id="PS01124"/>
    </source>
</evidence>
<feature type="domain" description="HTH araC/xylS-type" evidence="4">
    <location>
        <begin position="221"/>
        <end position="322"/>
    </location>
</feature>
<proteinExistence type="predicted"/>
<dbReference type="InterPro" id="IPR035418">
    <property type="entry name" value="AraC-bd_2"/>
</dbReference>
<gene>
    <name evidence="5" type="ORF">GSF22_29755</name>
</gene>
<dbReference type="PROSITE" id="PS01124">
    <property type="entry name" value="HTH_ARAC_FAMILY_2"/>
    <property type="match status" value="1"/>
</dbReference>
<dbReference type="Proteomes" id="UP000823521">
    <property type="component" value="Unassembled WGS sequence"/>
</dbReference>
<protein>
    <submittedName>
        <fullName evidence="5">Helix-turn-helix domain-containing protein</fullName>
    </submittedName>
</protein>
<evidence type="ECO:0000313" key="5">
    <source>
        <dbReference type="EMBL" id="MBO4210147.1"/>
    </source>
</evidence>
<reference evidence="5 6" key="1">
    <citation type="submission" date="2019-12" db="EMBL/GenBank/DDBJ databases">
        <title>Whole genome sequencing of endophytic Actinobacterium Micromonospora sp. MPMI6T.</title>
        <authorList>
            <person name="Evv R."/>
            <person name="Podile A.R."/>
        </authorList>
    </citation>
    <scope>NUCLEOTIDE SEQUENCE [LARGE SCALE GENOMIC DNA]</scope>
    <source>
        <strain evidence="5 6">MPMI6</strain>
    </source>
</reference>
<name>A0ABS3W043_MICEH</name>
<evidence type="ECO:0000256" key="2">
    <source>
        <dbReference type="ARBA" id="ARBA00023125"/>
    </source>
</evidence>
<keyword evidence="2" id="KW-0238">DNA-binding</keyword>
<sequence>MLESAVVDTEELPPSERFGLWLDAIARMSAPLKVYTDHADNFTARAHAIPLGPVQLIDYRYPSMDARRANSRTGSEPDVYMLALTTSGRSRITQDRQTSAFTAGDFTFYDATRSHEVAHFGDLGRTGLATSVCLVIPHELVSLPPDKVARLFAGRLSSTEGVGALLAQYMTRIARHPEQYRPQDAPQLGTIALDLFTTMLGTHLDTVATVPAAIRQRALLTRVHAFVQRHLADPRLDPAMVAAAHHMSVRSLHRLFAQEQSSVAEFIRQRRLDRCRRDLMNPALQHQPAYAVGARWGFPDRAHFTRVFRAAYGVTPQAYREQREVLASPGLARSANLVAPVDNDGPPILESDRR</sequence>
<dbReference type="SMART" id="SM00342">
    <property type="entry name" value="HTH_ARAC"/>
    <property type="match status" value="1"/>
</dbReference>
<evidence type="ECO:0000313" key="6">
    <source>
        <dbReference type="Proteomes" id="UP000823521"/>
    </source>
</evidence>
<keyword evidence="1" id="KW-0805">Transcription regulation</keyword>
<keyword evidence="3" id="KW-0804">Transcription</keyword>
<dbReference type="SUPFAM" id="SSF46689">
    <property type="entry name" value="Homeodomain-like"/>
    <property type="match status" value="1"/>
</dbReference>
<dbReference type="Pfam" id="PF14525">
    <property type="entry name" value="AraC_binding_2"/>
    <property type="match status" value="1"/>
</dbReference>
<dbReference type="RefSeq" id="WP_208817253.1">
    <property type="nucleotide sequence ID" value="NZ_WVUH01000414.1"/>
</dbReference>
<dbReference type="PANTHER" id="PTHR46796">
    <property type="entry name" value="HTH-TYPE TRANSCRIPTIONAL ACTIVATOR RHAS-RELATED"/>
    <property type="match status" value="1"/>
</dbReference>
<dbReference type="InterPro" id="IPR050204">
    <property type="entry name" value="AraC_XylS_family_regulators"/>
</dbReference>
<dbReference type="InterPro" id="IPR009057">
    <property type="entry name" value="Homeodomain-like_sf"/>
</dbReference>
<evidence type="ECO:0000256" key="3">
    <source>
        <dbReference type="ARBA" id="ARBA00023163"/>
    </source>
</evidence>
<dbReference type="PANTHER" id="PTHR46796:SF6">
    <property type="entry name" value="ARAC SUBFAMILY"/>
    <property type="match status" value="1"/>
</dbReference>
<evidence type="ECO:0000256" key="1">
    <source>
        <dbReference type="ARBA" id="ARBA00023015"/>
    </source>
</evidence>
<dbReference type="Pfam" id="PF12833">
    <property type="entry name" value="HTH_18"/>
    <property type="match status" value="1"/>
</dbReference>
<dbReference type="EMBL" id="WVUH01000414">
    <property type="protein sequence ID" value="MBO4210147.1"/>
    <property type="molecule type" value="Genomic_DNA"/>
</dbReference>
<keyword evidence="6" id="KW-1185">Reference proteome</keyword>
<organism evidence="5 6">
    <name type="scientific">Micromonospora echinofusca</name>
    <dbReference type="NCBI Taxonomy" id="47858"/>
    <lineage>
        <taxon>Bacteria</taxon>
        <taxon>Bacillati</taxon>
        <taxon>Actinomycetota</taxon>
        <taxon>Actinomycetes</taxon>
        <taxon>Micromonosporales</taxon>
        <taxon>Micromonosporaceae</taxon>
        <taxon>Micromonospora</taxon>
    </lineage>
</organism>
<accession>A0ABS3W043</accession>
<comment type="caution">
    <text evidence="5">The sequence shown here is derived from an EMBL/GenBank/DDBJ whole genome shotgun (WGS) entry which is preliminary data.</text>
</comment>